<dbReference type="PANTHER" id="PTHR43380">
    <property type="entry name" value="2-OXOISOVALERATE DEHYDROGENASE SUBUNIT ALPHA, MITOCHONDRIAL"/>
    <property type="match status" value="1"/>
</dbReference>
<dbReference type="EMBL" id="JAVKGR010000001">
    <property type="protein sequence ID" value="MDR8018406.1"/>
    <property type="molecule type" value="Genomic_DNA"/>
</dbReference>
<keyword evidence="7" id="KW-1185">Reference proteome</keyword>
<dbReference type="Pfam" id="PF00676">
    <property type="entry name" value="E1_dh"/>
    <property type="match status" value="1"/>
</dbReference>
<evidence type="ECO:0000313" key="7">
    <source>
        <dbReference type="Proteomes" id="UP001251870"/>
    </source>
</evidence>
<feature type="domain" description="Dehydrogenase E1 component" evidence="5">
    <location>
        <begin position="35"/>
        <end position="315"/>
    </location>
</feature>
<keyword evidence="3 4" id="KW-0786">Thiamine pyrophosphate</keyword>
<dbReference type="Proteomes" id="UP001251870">
    <property type="component" value="Unassembled WGS sequence"/>
</dbReference>
<dbReference type="SUPFAM" id="SSF52518">
    <property type="entry name" value="Thiamin diphosphate-binding fold (THDP-binding)"/>
    <property type="match status" value="1"/>
</dbReference>
<reference evidence="6 7" key="1">
    <citation type="submission" date="2023-09" db="EMBL/GenBank/DDBJ databases">
        <title>Description of three actinobacteria isolated from air of manufacturing shop in a pharmaceutical factory.</title>
        <authorList>
            <person name="Zhang D.-F."/>
        </authorList>
    </citation>
    <scope>NUCLEOTIDE SEQUENCE [LARGE SCALE GENOMIC DNA]</scope>
    <source>
        <strain evidence="6 7">LY-0111</strain>
    </source>
</reference>
<evidence type="ECO:0000256" key="4">
    <source>
        <dbReference type="RuleBase" id="RU365014"/>
    </source>
</evidence>
<dbReference type="CDD" id="cd02000">
    <property type="entry name" value="TPP_E1_PDC_ADC_BCADC"/>
    <property type="match status" value="1"/>
</dbReference>
<comment type="cofactor">
    <cofactor evidence="1 4">
        <name>thiamine diphosphate</name>
        <dbReference type="ChEBI" id="CHEBI:58937"/>
    </cofactor>
</comment>
<evidence type="ECO:0000313" key="6">
    <source>
        <dbReference type="EMBL" id="MDR8018406.1"/>
    </source>
</evidence>
<evidence type="ECO:0000256" key="3">
    <source>
        <dbReference type="ARBA" id="ARBA00023052"/>
    </source>
</evidence>
<dbReference type="Gene3D" id="3.40.50.970">
    <property type="match status" value="1"/>
</dbReference>
<protein>
    <recommendedName>
        <fullName evidence="4">2-oxoisovalerate dehydrogenase subunit alpha</fullName>
        <ecNumber evidence="4">1.2.4.4</ecNumber>
    </recommendedName>
    <alternativeName>
        <fullName evidence="4">Branched-chain alpha-keto acid dehydrogenase E1 component alpha chain</fullName>
    </alternativeName>
</protein>
<evidence type="ECO:0000256" key="1">
    <source>
        <dbReference type="ARBA" id="ARBA00001964"/>
    </source>
</evidence>
<dbReference type="InterPro" id="IPR001017">
    <property type="entry name" value="DH_E1"/>
</dbReference>
<dbReference type="PANTHER" id="PTHR43380:SF1">
    <property type="entry name" value="2-OXOISOVALERATE DEHYDROGENASE SUBUNIT ALPHA, MITOCHONDRIAL"/>
    <property type="match status" value="1"/>
</dbReference>
<dbReference type="RefSeq" id="WP_310547378.1">
    <property type="nucleotide sequence ID" value="NZ_JAVKGR010000001.1"/>
</dbReference>
<keyword evidence="2 4" id="KW-0560">Oxidoreductase</keyword>
<name>A0ABU2DPI7_9MICC</name>
<comment type="caution">
    <text evidence="6">The sequence shown here is derived from an EMBL/GenBank/DDBJ whole genome shotgun (WGS) entry which is preliminary data.</text>
</comment>
<organism evidence="6 7">
    <name type="scientific">Nesterenkonia aerolata</name>
    <dbReference type="NCBI Taxonomy" id="3074079"/>
    <lineage>
        <taxon>Bacteria</taxon>
        <taxon>Bacillati</taxon>
        <taxon>Actinomycetota</taxon>
        <taxon>Actinomycetes</taxon>
        <taxon>Micrococcales</taxon>
        <taxon>Micrococcaceae</taxon>
        <taxon>Nesterenkonia</taxon>
    </lineage>
</organism>
<dbReference type="InterPro" id="IPR029061">
    <property type="entry name" value="THDP-binding"/>
</dbReference>
<accession>A0ABU2DPI7</accession>
<dbReference type="EC" id="1.2.4.4" evidence="4"/>
<sequence length="368" mass="40400">MQPIQLLAPDGTFAEDEVYTPYIRALGDDVLREMYRSMVAARRLDNEATSLQRQGQLELWVPCLGQEAGQAGVVAALRDDDMIFPTYREHLMALARGITPEKLVRQFRAAGHSGWDPLEHAFNVYSVVLGAQTLHAAGWAMGLQRDQAAGQAGDELVVACLGDGASSQGDVHESMVFASSYGLPLLYFIQNNHWAISVPVATQSKHPLAQRAAGYGFDGVRVDGNDVLASYAVTAHHAGQVRQGTPQIIEAVTYRMGAHTTADDPTKYRTAEEVESWKAKDPIARYATWLEAEGHADSAWYAEVETEAKDLAADLRQAAMSMDPVALERSFDTVYAEPHRQIETEKAWLKDFEAGFAEETSNAEGESR</sequence>
<comment type="function">
    <text evidence="4">The branched-chain alpha-keto dehydrogenase complex catalyzes the overall conversion of alpha-keto acids to acyl-CoA and CO(2). It contains multiple copies of three enzymatic components: branched-chain alpha-keto acid decarboxylase (E1), lipoamide acyltransferase (E2) and lipoamide dehydrogenase (E3).</text>
</comment>
<comment type="catalytic activity">
    <reaction evidence="4">
        <text>N(6)-[(R)-lipoyl]-L-lysyl-[protein] + 3-methyl-2-oxobutanoate + H(+) = N(6)-[(R)-S(8)-2-methylpropanoyldihydrolipoyl]-L-lysyl-[protein] + CO2</text>
        <dbReference type="Rhea" id="RHEA:13457"/>
        <dbReference type="Rhea" id="RHEA-COMP:10474"/>
        <dbReference type="Rhea" id="RHEA-COMP:10497"/>
        <dbReference type="ChEBI" id="CHEBI:11851"/>
        <dbReference type="ChEBI" id="CHEBI:15378"/>
        <dbReference type="ChEBI" id="CHEBI:16526"/>
        <dbReference type="ChEBI" id="CHEBI:83099"/>
        <dbReference type="ChEBI" id="CHEBI:83142"/>
        <dbReference type="EC" id="1.2.4.4"/>
    </reaction>
</comment>
<comment type="similarity">
    <text evidence="4">Belongs to the BCKDHA family.</text>
</comment>
<proteinExistence type="inferred from homology"/>
<dbReference type="InterPro" id="IPR050771">
    <property type="entry name" value="Alpha-ketoacid_DH_E1_comp"/>
</dbReference>
<evidence type="ECO:0000256" key="2">
    <source>
        <dbReference type="ARBA" id="ARBA00023002"/>
    </source>
</evidence>
<evidence type="ECO:0000259" key="5">
    <source>
        <dbReference type="Pfam" id="PF00676"/>
    </source>
</evidence>
<gene>
    <name evidence="6" type="ORF">RIL96_02330</name>
</gene>